<accession>A0A820NM62</accession>
<reference evidence="4" key="1">
    <citation type="submission" date="2021-02" db="EMBL/GenBank/DDBJ databases">
        <authorList>
            <person name="Nowell W R."/>
        </authorList>
    </citation>
    <scope>NUCLEOTIDE SEQUENCE</scope>
</reference>
<keyword evidence="1" id="KW-0812">Transmembrane</keyword>
<dbReference type="Proteomes" id="UP000663833">
    <property type="component" value="Unassembled WGS sequence"/>
</dbReference>
<keyword evidence="1" id="KW-0472">Membrane</keyword>
<dbReference type="EMBL" id="CAJNYD010000044">
    <property type="protein sequence ID" value="CAF3192609.1"/>
    <property type="molecule type" value="Genomic_DNA"/>
</dbReference>
<evidence type="ECO:0000259" key="2">
    <source>
        <dbReference type="PROSITE" id="PS50404"/>
    </source>
</evidence>
<name>A0A820NM62_9BILA</name>
<feature type="transmembrane region" description="Helical" evidence="1">
    <location>
        <begin position="225"/>
        <end position="254"/>
    </location>
</feature>
<evidence type="ECO:0000256" key="1">
    <source>
        <dbReference type="SAM" id="Phobius"/>
    </source>
</evidence>
<comment type="caution">
    <text evidence="4">The sequence shown here is derived from an EMBL/GenBank/DDBJ whole genome shotgun (WGS) entry which is preliminary data.</text>
</comment>
<feature type="domain" description="GST N-terminal" evidence="2">
    <location>
        <begin position="1"/>
        <end position="73"/>
    </location>
</feature>
<evidence type="ECO:0000313" key="4">
    <source>
        <dbReference type="EMBL" id="CAF4391010.1"/>
    </source>
</evidence>
<evidence type="ECO:0000313" key="3">
    <source>
        <dbReference type="EMBL" id="CAF3192609.1"/>
    </source>
</evidence>
<dbReference type="EMBL" id="CAJOBQ010000615">
    <property type="protein sequence ID" value="CAF4391010.1"/>
    <property type="molecule type" value="Genomic_DNA"/>
</dbReference>
<dbReference type="PROSITE" id="PS50404">
    <property type="entry name" value="GST_NTER"/>
    <property type="match status" value="1"/>
</dbReference>
<dbReference type="AlphaFoldDB" id="A0A820NM62"/>
<evidence type="ECO:0000313" key="5">
    <source>
        <dbReference type="Proteomes" id="UP000663862"/>
    </source>
</evidence>
<feature type="transmembrane region" description="Helical" evidence="1">
    <location>
        <begin position="192"/>
        <end position="213"/>
    </location>
</feature>
<proteinExistence type="predicted"/>
<feature type="transmembrane region" description="Helical" evidence="1">
    <location>
        <begin position="266"/>
        <end position="289"/>
    </location>
</feature>
<protein>
    <recommendedName>
        <fullName evidence="2">GST N-terminal domain-containing protein</fullName>
    </recommendedName>
</protein>
<dbReference type="Proteomes" id="UP000663862">
    <property type="component" value="Unassembled WGS sequence"/>
</dbReference>
<feature type="transmembrane region" description="Helical" evidence="1">
    <location>
        <begin position="162"/>
        <end position="180"/>
    </location>
</feature>
<keyword evidence="1" id="KW-1133">Transmembrane helix</keyword>
<dbReference type="InterPro" id="IPR004045">
    <property type="entry name" value="Glutathione_S-Trfase_N"/>
</dbReference>
<gene>
    <name evidence="3" type="ORF">LUA448_LOCUS1686</name>
    <name evidence="4" type="ORF">TSG867_LOCUS12272</name>
</gene>
<dbReference type="Gene3D" id="1.20.1050.130">
    <property type="match status" value="1"/>
</dbReference>
<sequence>MLEDISYTHKNVDCKENFELLEKAAQSWPLRKNDDTISGPFHQLPVLHWNHTQIFGQTLPVGQLLARKFDLYGKLTSSIDDKDLLHGYIDGVVPCAYTDVIFNILQCIWTMIDFVRKLRIIIQMQQNQETKYMITKDDDPMPVVSQLPQIDESPLKRTRSRLLVVIMINLGLAMIILFAGRQLSNENNAKRSLQQATVIEAMTVFLWNVYGLVVTYNCKPNGLLLFAYFIVTNLVFTGILTIVRLVSFGVFIFYARQVDQKKSDVVDLIICSIFCTIELIILFAVKVIMASHAFKLTKLLNTNKQPIIHTV</sequence>
<organism evidence="4 5">
    <name type="scientific">Rotaria socialis</name>
    <dbReference type="NCBI Taxonomy" id="392032"/>
    <lineage>
        <taxon>Eukaryota</taxon>
        <taxon>Metazoa</taxon>
        <taxon>Spiralia</taxon>
        <taxon>Gnathifera</taxon>
        <taxon>Rotifera</taxon>
        <taxon>Eurotatoria</taxon>
        <taxon>Bdelloidea</taxon>
        <taxon>Philodinida</taxon>
        <taxon>Philodinidae</taxon>
        <taxon>Rotaria</taxon>
    </lineage>
</organism>